<dbReference type="PANTHER" id="PTHR24044">
    <property type="entry name" value="NOTCH LIGAND FAMILY MEMBER"/>
    <property type="match status" value="1"/>
</dbReference>
<evidence type="ECO:0000313" key="4">
    <source>
        <dbReference type="EMBL" id="CUG93310.1"/>
    </source>
</evidence>
<reference evidence="5" key="1">
    <citation type="submission" date="2015-09" db="EMBL/GenBank/DDBJ databases">
        <authorList>
            <consortium name="Pathogen Informatics"/>
        </authorList>
    </citation>
    <scope>NUCLEOTIDE SEQUENCE [LARGE SCALE GENOMIC DNA]</scope>
    <source>
        <strain evidence="5">Lake Konstanz</strain>
    </source>
</reference>
<name>A0A0S4JP26_BODSA</name>
<keyword evidence="3" id="KW-0732">Signal</keyword>
<evidence type="ECO:0000313" key="5">
    <source>
        <dbReference type="Proteomes" id="UP000051952"/>
    </source>
</evidence>
<evidence type="ECO:0000256" key="3">
    <source>
        <dbReference type="SAM" id="SignalP"/>
    </source>
</evidence>
<feature type="transmembrane region" description="Helical" evidence="2">
    <location>
        <begin position="740"/>
        <end position="757"/>
    </location>
</feature>
<dbReference type="OrthoDB" id="430340at2759"/>
<evidence type="ECO:0000256" key="1">
    <source>
        <dbReference type="SAM" id="MobiDB-lite"/>
    </source>
</evidence>
<feature type="transmembrane region" description="Helical" evidence="2">
    <location>
        <begin position="686"/>
        <end position="719"/>
    </location>
</feature>
<dbReference type="VEuPathDB" id="TriTrypDB:BSAL_42000"/>
<evidence type="ECO:0000256" key="2">
    <source>
        <dbReference type="SAM" id="Phobius"/>
    </source>
</evidence>
<dbReference type="AlphaFoldDB" id="A0A0S4JP26"/>
<dbReference type="PANTHER" id="PTHR24044:SF509">
    <property type="match status" value="1"/>
</dbReference>
<dbReference type="EMBL" id="CYKH01002143">
    <property type="protein sequence ID" value="CUG93310.1"/>
    <property type="molecule type" value="Genomic_DNA"/>
</dbReference>
<dbReference type="InterPro" id="IPR050906">
    <property type="entry name" value="Notch_signaling"/>
</dbReference>
<feature type="signal peptide" evidence="3">
    <location>
        <begin position="1"/>
        <end position="32"/>
    </location>
</feature>
<keyword evidence="2" id="KW-0812">Transmembrane</keyword>
<dbReference type="PROSITE" id="PS51257">
    <property type="entry name" value="PROKAR_LIPOPROTEIN"/>
    <property type="match status" value="1"/>
</dbReference>
<feature type="compositionally biased region" description="Low complexity" evidence="1">
    <location>
        <begin position="375"/>
        <end position="449"/>
    </location>
</feature>
<proteinExistence type="predicted"/>
<organism evidence="4 5">
    <name type="scientific">Bodo saltans</name>
    <name type="common">Flagellated protozoan</name>
    <dbReference type="NCBI Taxonomy" id="75058"/>
    <lineage>
        <taxon>Eukaryota</taxon>
        <taxon>Discoba</taxon>
        <taxon>Euglenozoa</taxon>
        <taxon>Kinetoplastea</taxon>
        <taxon>Metakinetoplastina</taxon>
        <taxon>Eubodonida</taxon>
        <taxon>Bodonidae</taxon>
        <taxon>Bodo</taxon>
    </lineage>
</organism>
<keyword evidence="2" id="KW-0472">Membrane</keyword>
<dbReference type="Proteomes" id="UP000051952">
    <property type="component" value="Unassembled WGS sequence"/>
</dbReference>
<sequence>MKEAQHFFGTLRAVATALFLCSTSLQHYGVSAVGCGVCIFGSCTWSCDQSNCNNHATTINCGSLFSQCSPCTCDPAWYGSACQTASTPCASYCNGRAIGASGYLETQGCTCTCDPAWYGSTCQTASTPCASYCNGRAIGASGYFETQGCTCTCAPAYYGTTCASLATLCSIPTNCDVRGTSVVSGFVETNGCTCECKPGWHNKLCSCPILQCSTTPGATAGSFLTFPLCYCACSLGYSGATCSRRDTISKDSISMSVTKMLSLSFSSSADKGTRSASLSVSIALTKSGSPSAQFASRSLTFTDVASSSALLSVSMLTMTHNHSESLSISVASASHENSISHSPSFSVHPTVTTSSSVSISVSRSATFTVSASTSTMFSTTESQSREASASATTTTTISDSSTKSISRSRPSHTRSMSASPSETSSASHSSTTSFSESSSSSTTESDTFTPPLPITLTASCPTTARLTVSTQLTDLWLMRNPSSVNLSTRCALKTSAEAILSNSSELPCIPVFAIVEGGRIALPSTRGPAPPFLVAVPYELDGNWIVRLPSFPTSAETTRENASTFLIRDNVSMITVQFDNHTNLTTASGTLFVLIPSVPEWQSKLVVLLETACGKHVVDYGTTPNDDGLYITVTWPQKQFGTLDQVAVGLVTAGSTLSGNPTAAAALAMVGLLSCSGSTPALQSAGYFVSLFFSLGPAAVGMGNLGIIFTISSLHFLVVKAWMHFHRERNLDESMSDMRFPAWSIFIAMYLLQLCMAV</sequence>
<gene>
    <name evidence="4" type="ORF">BSAL_42000</name>
</gene>
<keyword evidence="2" id="KW-1133">Transmembrane helix</keyword>
<protein>
    <submittedName>
        <fullName evidence="4">GPI-anchored surface protein, putative</fullName>
    </submittedName>
</protein>
<feature type="region of interest" description="Disordered" evidence="1">
    <location>
        <begin position="375"/>
        <end position="454"/>
    </location>
</feature>
<accession>A0A0S4JP26</accession>
<feature type="chain" id="PRO_5006622597" evidence="3">
    <location>
        <begin position="33"/>
        <end position="758"/>
    </location>
</feature>
<keyword evidence="5" id="KW-1185">Reference proteome</keyword>